<dbReference type="OrthoDB" id="786280at2"/>
<keyword evidence="2" id="KW-0808">Transferase</keyword>
<dbReference type="HOGENOM" id="CLU_025996_19_9_10"/>
<evidence type="ECO:0000259" key="1">
    <source>
        <dbReference type="Pfam" id="PF00535"/>
    </source>
</evidence>
<dbReference type="Proteomes" id="UP000001635">
    <property type="component" value="Chromosome"/>
</dbReference>
<dbReference type="PANTHER" id="PTHR43685:SF2">
    <property type="entry name" value="GLYCOSYLTRANSFERASE 2-LIKE DOMAIN-CONTAINING PROTEIN"/>
    <property type="match status" value="1"/>
</dbReference>
<accession>G0J0S4</accession>
<dbReference type="KEGG" id="cmr:Cycma_0712"/>
<dbReference type="InterPro" id="IPR050834">
    <property type="entry name" value="Glycosyltransf_2"/>
</dbReference>
<dbReference type="RefSeq" id="WP_014018784.1">
    <property type="nucleotide sequence ID" value="NC_015914.1"/>
</dbReference>
<evidence type="ECO:0000313" key="2">
    <source>
        <dbReference type="EMBL" id="AEL24486.1"/>
    </source>
</evidence>
<name>G0J0S4_CYCMS</name>
<dbReference type="InterPro" id="IPR001173">
    <property type="entry name" value="Glyco_trans_2-like"/>
</dbReference>
<gene>
    <name evidence="2" type="ordered locus">Cycma_0712</name>
</gene>
<dbReference type="AlphaFoldDB" id="G0J0S4"/>
<dbReference type="EMBL" id="CP002955">
    <property type="protein sequence ID" value="AEL24486.1"/>
    <property type="molecule type" value="Genomic_DNA"/>
</dbReference>
<dbReference type="Gene3D" id="3.90.550.10">
    <property type="entry name" value="Spore Coat Polysaccharide Biosynthesis Protein SpsA, Chain A"/>
    <property type="match status" value="1"/>
</dbReference>
<protein>
    <submittedName>
        <fullName evidence="2">Glycosyl transferase family 2</fullName>
    </submittedName>
</protein>
<evidence type="ECO:0000313" key="3">
    <source>
        <dbReference type="Proteomes" id="UP000001635"/>
    </source>
</evidence>
<feature type="domain" description="Glycosyltransferase 2-like" evidence="1">
    <location>
        <begin position="119"/>
        <end position="289"/>
    </location>
</feature>
<dbReference type="SUPFAM" id="SSF53448">
    <property type="entry name" value="Nucleotide-diphospho-sugar transferases"/>
    <property type="match status" value="1"/>
</dbReference>
<dbReference type="InterPro" id="IPR029044">
    <property type="entry name" value="Nucleotide-diphossugar_trans"/>
</dbReference>
<sequence>MKENFSYKVCHLFLENLTIPSFTVTGNQGVYLTIWWREIPLGDLELAPNTKISSNIFYQKVVDSIKVTLGFYIQNQDALQRVDWKRMILEGRGDDLRIFLEKAFLKFTHIEHPKELPISIIICTRNRAKDLKRCLDSIMGMDSLPAEVIVIDNAPHDDQTKDLVSVYNKVKYFKEARPGLSIARNRGVVESSQMIVSFTDDDVEVHKDWAYRVWEAFANNKKLYAITGLVLPKELNSPAQVLFEKSWSFNKGYVNTEYNAKYWGEYLSIGPPVWDIGAGANMAFRKDVFNTLGYFDEKLGAGASGCSEDSEMWFRILNNNYEMEYRPLAVVFHKHRYKISELKSQIFQYMKGHVVAALVQQTQNKNAGYRKYVFLKLPKYYLKKVMKIWRGKGRNFKFIRNEIMGIFAGVFFYYKKYGN</sequence>
<dbReference type="STRING" id="880070.Cycma_0712"/>
<proteinExistence type="predicted"/>
<keyword evidence="3" id="KW-1185">Reference proteome</keyword>
<dbReference type="GO" id="GO:0016740">
    <property type="term" value="F:transferase activity"/>
    <property type="evidence" value="ECO:0007669"/>
    <property type="project" value="UniProtKB-KW"/>
</dbReference>
<dbReference type="PANTHER" id="PTHR43685">
    <property type="entry name" value="GLYCOSYLTRANSFERASE"/>
    <property type="match status" value="1"/>
</dbReference>
<dbReference type="eggNOG" id="COG1216">
    <property type="taxonomic scope" value="Bacteria"/>
</dbReference>
<reference evidence="3" key="1">
    <citation type="submission" date="2011-07" db="EMBL/GenBank/DDBJ databases">
        <title>The complete genome of Cyclobacterium marinum DSM 745.</title>
        <authorList>
            <person name="Lucas S."/>
            <person name="Han J."/>
            <person name="Lapidus A."/>
            <person name="Bruce D."/>
            <person name="Goodwin L."/>
            <person name="Pitluck S."/>
            <person name="Peters L."/>
            <person name="Kyrpides N."/>
            <person name="Mavromatis K."/>
            <person name="Ivanova N."/>
            <person name="Ovchinnikova G."/>
            <person name="Chertkov O."/>
            <person name="Detter J.C."/>
            <person name="Tapia R."/>
            <person name="Han C."/>
            <person name="Land M."/>
            <person name="Hauser L."/>
            <person name="Markowitz V."/>
            <person name="Cheng J.-F."/>
            <person name="Hugenholtz P."/>
            <person name="Woyke T."/>
            <person name="Wu D."/>
            <person name="Tindall B."/>
            <person name="Schuetze A."/>
            <person name="Brambilla E."/>
            <person name="Klenk H.-P."/>
            <person name="Eisen J.A."/>
        </authorList>
    </citation>
    <scope>NUCLEOTIDE SEQUENCE [LARGE SCALE GENOMIC DNA]</scope>
    <source>
        <strain evidence="3">ATCC 25205 / DSM 745 / LMG 13164 / NCIMB 1802</strain>
    </source>
</reference>
<dbReference type="Pfam" id="PF00535">
    <property type="entry name" value="Glycos_transf_2"/>
    <property type="match status" value="1"/>
</dbReference>
<organism evidence="2 3">
    <name type="scientific">Cyclobacterium marinum (strain ATCC 25205 / DSM 745 / LMG 13164 / NCIMB 1802)</name>
    <name type="common">Flectobacillus marinus</name>
    <dbReference type="NCBI Taxonomy" id="880070"/>
    <lineage>
        <taxon>Bacteria</taxon>
        <taxon>Pseudomonadati</taxon>
        <taxon>Bacteroidota</taxon>
        <taxon>Cytophagia</taxon>
        <taxon>Cytophagales</taxon>
        <taxon>Cyclobacteriaceae</taxon>
        <taxon>Cyclobacterium</taxon>
    </lineage>
</organism>